<evidence type="ECO:0000313" key="1">
    <source>
        <dbReference type="EMBL" id="CAL4106185.1"/>
    </source>
</evidence>
<dbReference type="AlphaFoldDB" id="A0AAV2QZP3"/>
<comment type="caution">
    <text evidence="1">The sequence shown here is derived from an EMBL/GenBank/DDBJ whole genome shotgun (WGS) entry which is preliminary data.</text>
</comment>
<feature type="non-terminal residue" evidence="1">
    <location>
        <position position="1"/>
    </location>
</feature>
<gene>
    <name evidence="1" type="ORF">MNOR_LOCUS18278</name>
</gene>
<name>A0AAV2QZP3_MEGNR</name>
<sequence length="208" mass="21633">ENDINCLSFATSCVCCKGGIQQVDKNSRGGISNGEIVKNGSLIDVGISSELNQGCLDTDTSDYTSAAFHEAEQICTNKNGHCVPMKDCPVGQIDESDINCLSFATSCVCCKGGIQQVEQIHRGGISNGESVNNGNLIGVGILNGTNQGCIATDAANNTSAAFNEAVKICANKNGICVPRTNCPVGHIDENDINCLSFATSCVCCKGKL</sequence>
<dbReference type="Proteomes" id="UP001497623">
    <property type="component" value="Unassembled WGS sequence"/>
</dbReference>
<proteinExistence type="predicted"/>
<organism evidence="1 2">
    <name type="scientific">Meganyctiphanes norvegica</name>
    <name type="common">Northern krill</name>
    <name type="synonym">Thysanopoda norvegica</name>
    <dbReference type="NCBI Taxonomy" id="48144"/>
    <lineage>
        <taxon>Eukaryota</taxon>
        <taxon>Metazoa</taxon>
        <taxon>Ecdysozoa</taxon>
        <taxon>Arthropoda</taxon>
        <taxon>Crustacea</taxon>
        <taxon>Multicrustacea</taxon>
        <taxon>Malacostraca</taxon>
        <taxon>Eumalacostraca</taxon>
        <taxon>Eucarida</taxon>
        <taxon>Euphausiacea</taxon>
        <taxon>Euphausiidae</taxon>
        <taxon>Meganyctiphanes</taxon>
    </lineage>
</organism>
<keyword evidence="2" id="KW-1185">Reference proteome</keyword>
<evidence type="ECO:0000313" key="2">
    <source>
        <dbReference type="Proteomes" id="UP001497623"/>
    </source>
</evidence>
<dbReference type="EMBL" id="CAXKWB010012984">
    <property type="protein sequence ID" value="CAL4106185.1"/>
    <property type="molecule type" value="Genomic_DNA"/>
</dbReference>
<reference evidence="1 2" key="1">
    <citation type="submission" date="2024-05" db="EMBL/GenBank/DDBJ databases">
        <authorList>
            <person name="Wallberg A."/>
        </authorList>
    </citation>
    <scope>NUCLEOTIDE SEQUENCE [LARGE SCALE GENOMIC DNA]</scope>
</reference>
<accession>A0AAV2QZP3</accession>
<protein>
    <submittedName>
        <fullName evidence="1">Uncharacterized protein</fullName>
    </submittedName>
</protein>